<evidence type="ECO:0000313" key="3">
    <source>
        <dbReference type="Proteomes" id="UP001444661"/>
    </source>
</evidence>
<evidence type="ECO:0000313" key="2">
    <source>
        <dbReference type="EMBL" id="KAK8051616.1"/>
    </source>
</evidence>
<evidence type="ECO:0008006" key="4">
    <source>
        <dbReference type="Google" id="ProtNLM"/>
    </source>
</evidence>
<dbReference type="Proteomes" id="UP001444661">
    <property type="component" value="Unassembled WGS sequence"/>
</dbReference>
<name>A0ABR1TY82_9PEZI</name>
<dbReference type="EMBL" id="JAQQWK010000002">
    <property type="protein sequence ID" value="KAK8051616.1"/>
    <property type="molecule type" value="Genomic_DNA"/>
</dbReference>
<reference evidence="2 3" key="1">
    <citation type="submission" date="2023-01" db="EMBL/GenBank/DDBJ databases">
        <title>Analysis of 21 Apiospora genomes using comparative genomics revels a genus with tremendous synthesis potential of carbohydrate active enzymes and secondary metabolites.</title>
        <authorList>
            <person name="Sorensen T."/>
        </authorList>
    </citation>
    <scope>NUCLEOTIDE SEQUENCE [LARGE SCALE GENOMIC DNA]</scope>
    <source>
        <strain evidence="2 3">CBS 33761</strain>
    </source>
</reference>
<proteinExistence type="predicted"/>
<keyword evidence="3" id="KW-1185">Reference proteome</keyword>
<evidence type="ECO:0000256" key="1">
    <source>
        <dbReference type="SAM" id="MobiDB-lite"/>
    </source>
</evidence>
<feature type="region of interest" description="Disordered" evidence="1">
    <location>
        <begin position="356"/>
        <end position="377"/>
    </location>
</feature>
<sequence>MTQPLESPYIEGNILTLKIHRLGNKHAPPQLNRDARELKAKIIDVVGSSDWSIVVVLELEPEAQTASAAASRAVLKVYDRQFSQRLRRFHDSVFETTAGPATSESEIQYTAFLRQGFMPQFLAHHADVNKPWPFEEWDMPKREAYFYAECANRHDRELAVYDRLIDVQGIHIPTLFADVRLAAQQPAATTAGTRLLDENLTKYSEIPAILIEYIPGFPLSDLFKETPESDWPVLCNQAVETVRKIIKDDFRHLDMDLGHGLVVRRRGNHEKGEAWPPSSYQVFYIDFALCEFRDADDRSDEEWRERKRAACEEGGVGYLLANHWSYAKGKNGKRYKGSIPLPWTYTPAMSFGGEPLESILPAHRSPSEQTQRMEAHQ</sequence>
<comment type="caution">
    <text evidence="2">The sequence shown here is derived from an EMBL/GenBank/DDBJ whole genome shotgun (WGS) entry which is preliminary data.</text>
</comment>
<protein>
    <recommendedName>
        <fullName evidence="4">Protein kinase domain-containing protein</fullName>
    </recommendedName>
</protein>
<organism evidence="2 3">
    <name type="scientific">Apiospora rasikravindrae</name>
    <dbReference type="NCBI Taxonomy" id="990691"/>
    <lineage>
        <taxon>Eukaryota</taxon>
        <taxon>Fungi</taxon>
        <taxon>Dikarya</taxon>
        <taxon>Ascomycota</taxon>
        <taxon>Pezizomycotina</taxon>
        <taxon>Sordariomycetes</taxon>
        <taxon>Xylariomycetidae</taxon>
        <taxon>Amphisphaeriales</taxon>
        <taxon>Apiosporaceae</taxon>
        <taxon>Apiospora</taxon>
    </lineage>
</organism>
<gene>
    <name evidence="2" type="ORF">PG993_003001</name>
</gene>
<accession>A0ABR1TY82</accession>